<keyword evidence="1" id="KW-0378">Hydrolase</keyword>
<dbReference type="PANTHER" id="PTHR36848">
    <property type="entry name" value="DNA-BINDING PROTEIN (PUTATIVE SECRETED PROTEIN)-RELATED"/>
    <property type="match status" value="1"/>
</dbReference>
<keyword evidence="2" id="KW-1185">Reference proteome</keyword>
<proteinExistence type="predicted"/>
<evidence type="ECO:0000313" key="2">
    <source>
        <dbReference type="Proteomes" id="UP001501079"/>
    </source>
</evidence>
<dbReference type="PANTHER" id="PTHR36848:SF2">
    <property type="entry name" value="SECRETED PROTEIN"/>
    <property type="match status" value="1"/>
</dbReference>
<accession>A0ABP8A7B2</accession>
<protein>
    <submittedName>
        <fullName evidence="1">Glycosyl hydrolase</fullName>
    </submittedName>
</protein>
<dbReference type="GO" id="GO:0016787">
    <property type="term" value="F:hydrolase activity"/>
    <property type="evidence" value="ECO:0007669"/>
    <property type="project" value="UniProtKB-KW"/>
</dbReference>
<dbReference type="EMBL" id="BAABBW010000005">
    <property type="protein sequence ID" value="GAA4179329.1"/>
    <property type="molecule type" value="Genomic_DNA"/>
</dbReference>
<organism evidence="1 2">
    <name type="scientific">Gryllotalpicola koreensis</name>
    <dbReference type="NCBI Taxonomy" id="993086"/>
    <lineage>
        <taxon>Bacteria</taxon>
        <taxon>Bacillati</taxon>
        <taxon>Actinomycetota</taxon>
        <taxon>Actinomycetes</taxon>
        <taxon>Micrococcales</taxon>
        <taxon>Microbacteriaceae</taxon>
        <taxon>Gryllotalpicola</taxon>
    </lineage>
</organism>
<sequence>MPGLDDHRSALRNPPIEYRPELRWWLAEGLHTDATLRAEIAAAHRLGFGGMEFLAMDEGHLDHRRYGWGSEEWVHDSGIVVEETTARGMSFSFTSGTNWSNANLPTIDPDHPAAAKELNFVSFDVPGLQHASRVLPRIDLQAEHAPSLLPGERIAPTKQELVAVVAAPVLGEGVLDPEGVVDLTASVSEGELSWTAPDARLWRVFVFWSHGTGQTASPSASVNYTINYLDRDGVDALTHYWRTVVLTPELKADIARNPRAQMYMDSLELTTWGEGGMFWGRSVAEEFRRRRGYDIVPWLPFLVRSAPMMAASTAYHYEPEAAHSVTVGKVRFDYVRTLTDLYIENMLRPFASFLHENGILLRSEISYGLPFELTRPGPEVDGIETESLEFGSQIDGYRLLAGPAHLFGKQYSSETGATTRNHMLDHRFYDQIIATQLAAGVTKTVLHGWASTAGAEGATEWPGHEGMWSMFSERFDLRQPGSEFYPLWNDAIGRYQYLLRQGRPRIDVGILRTDHFVDNTSGMHFGTADGGRIPDEEAYGRLWMRDRQNHWWQDLGMQDAGWTYEFFDGTLLTRPEVIFQDGVVQPDGPGYQALIVFQEALDVEVAELLREWATQGLPILIVNGARELKWLFAGAYTTHQRAASQTPGLDGRDAELRAVMDELRALPSVAEIADPAETVTALRRLGVRGRAEFDAANASVLTHLREDGELLHLYVYNFLYETGGETRLDISVLGEGEVYRVDAWSGSVRPHSGTGLRDGRTRISVALGAGEMALFTIDRTQRAETRDLAERAVVAELRSWDITVESWDAGEPAIITEDRGLGYVTREVQPTTEITPLHVSGLSELRPWTELAGVGAEVSGVGEYVAEFHLPGEVDPDSRYLLELGSTNGGLGSVALNGAPPRGFDTSVPIVDVTDDLVPGANRVVVRVSSSLNNRLIARGYYDELPDIGALFLGRQATHTVRVREYGLVGPVRLVRERRSSSGRRLLR</sequence>
<dbReference type="InterPro" id="IPR008979">
    <property type="entry name" value="Galactose-bd-like_sf"/>
</dbReference>
<evidence type="ECO:0000313" key="1">
    <source>
        <dbReference type="EMBL" id="GAA4179329.1"/>
    </source>
</evidence>
<dbReference type="Pfam" id="PF17132">
    <property type="entry name" value="Glyco_hydro_106"/>
    <property type="match status" value="1"/>
</dbReference>
<dbReference type="RefSeq" id="WP_344756145.1">
    <property type="nucleotide sequence ID" value="NZ_BAABBW010000005.1"/>
</dbReference>
<dbReference type="InterPro" id="IPR053161">
    <property type="entry name" value="Ulvan_degrading_GH"/>
</dbReference>
<reference evidence="2" key="1">
    <citation type="journal article" date="2019" name="Int. J. Syst. Evol. Microbiol.">
        <title>The Global Catalogue of Microorganisms (GCM) 10K type strain sequencing project: providing services to taxonomists for standard genome sequencing and annotation.</title>
        <authorList>
            <consortium name="The Broad Institute Genomics Platform"/>
            <consortium name="The Broad Institute Genome Sequencing Center for Infectious Disease"/>
            <person name="Wu L."/>
            <person name="Ma J."/>
        </authorList>
    </citation>
    <scope>NUCLEOTIDE SEQUENCE [LARGE SCALE GENOMIC DNA]</scope>
    <source>
        <strain evidence="2">JCM 17591</strain>
    </source>
</reference>
<comment type="caution">
    <text evidence="1">The sequence shown here is derived from an EMBL/GenBank/DDBJ whole genome shotgun (WGS) entry which is preliminary data.</text>
</comment>
<name>A0ABP8A7B2_9MICO</name>
<dbReference type="SUPFAM" id="SSF49785">
    <property type="entry name" value="Galactose-binding domain-like"/>
    <property type="match status" value="1"/>
</dbReference>
<gene>
    <name evidence="1" type="ORF">GCM10022287_31460</name>
</gene>
<dbReference type="Proteomes" id="UP001501079">
    <property type="component" value="Unassembled WGS sequence"/>
</dbReference>